<dbReference type="GO" id="GO:0000400">
    <property type="term" value="F:four-way junction DNA binding"/>
    <property type="evidence" value="ECO:0007669"/>
    <property type="project" value="UniProtKB-UniRule"/>
</dbReference>
<dbReference type="Proteomes" id="UP000061457">
    <property type="component" value="Chromosome I"/>
</dbReference>
<keyword evidence="2 6" id="KW-0227">DNA damage</keyword>
<evidence type="ECO:0000256" key="5">
    <source>
        <dbReference type="ARBA" id="ARBA00023204"/>
    </source>
</evidence>
<evidence type="ECO:0000313" key="11">
    <source>
        <dbReference type="Proteomes" id="UP000309186"/>
    </source>
</evidence>
<evidence type="ECO:0000256" key="1">
    <source>
        <dbReference type="ARBA" id="ARBA00022490"/>
    </source>
</evidence>
<dbReference type="RefSeq" id="WP_058030063.1">
    <property type="nucleotide sequence ID" value="NZ_CP013187.1"/>
</dbReference>
<dbReference type="InterPro" id="IPR013849">
    <property type="entry name" value="DNA_helicase_Holl-junc_RuvA_I"/>
</dbReference>
<feature type="region of interest" description="Domain I" evidence="6">
    <location>
        <begin position="1"/>
        <end position="64"/>
    </location>
</feature>
<evidence type="ECO:0000256" key="6">
    <source>
        <dbReference type="HAMAP-Rule" id="MF_00031"/>
    </source>
</evidence>
<dbReference type="Gene3D" id="1.10.8.10">
    <property type="entry name" value="DNA helicase RuvA subunit, C-terminal domain"/>
    <property type="match status" value="1"/>
</dbReference>
<dbReference type="InterPro" id="IPR000085">
    <property type="entry name" value="RuvA"/>
</dbReference>
<dbReference type="STRING" id="161398.PP2015_1901"/>
<gene>
    <name evidence="6" type="primary">ruvA</name>
    <name evidence="9" type="ORF">C1E24_12780</name>
    <name evidence="8" type="ORF">PP2015_1901</name>
</gene>
<sequence length="205" mass="22354">MIGRLSGTLLEKQPPEILLDVNGVGYEVQMPMTCFYELPNVGEQAAIYTHFVVREDAQLLFGFNHKKERALFRELIKANGVGPKLGLAILSGMSAEQFIHCVNNEDATTLVKIPGVGKKTAERLVLEMKDRLKDFGNDLLTPFSDNAVIAPQEDPTVANNPADDAVAALLALGYKLAQAQKAVKAVSQPDMNTEALIKEALKSMM</sequence>
<dbReference type="KEGG" id="pphe:PP2015_1901"/>
<dbReference type="GO" id="GO:0006281">
    <property type="term" value="P:DNA repair"/>
    <property type="evidence" value="ECO:0007669"/>
    <property type="project" value="UniProtKB-UniRule"/>
</dbReference>
<dbReference type="InterPro" id="IPR036267">
    <property type="entry name" value="RuvA_C_sf"/>
</dbReference>
<dbReference type="EMBL" id="PPSW01000021">
    <property type="protein sequence ID" value="TLX46539.1"/>
    <property type="molecule type" value="Genomic_DNA"/>
</dbReference>
<feature type="domain" description="Helix-hairpin-helix DNA-binding motif class 1" evidence="7">
    <location>
        <begin position="73"/>
        <end position="92"/>
    </location>
</feature>
<dbReference type="GO" id="GO:0009378">
    <property type="term" value="F:four-way junction helicase activity"/>
    <property type="evidence" value="ECO:0007669"/>
    <property type="project" value="InterPro"/>
</dbReference>
<reference evidence="9 11" key="2">
    <citation type="submission" date="2018-01" db="EMBL/GenBank/DDBJ databases">
        <title>Co-occurrence of chitin degradation, pigmentation and bioactivity in marine Pseudoalteromonas.</title>
        <authorList>
            <person name="Paulsen S."/>
            <person name="Gram L."/>
            <person name="Machado H."/>
        </authorList>
    </citation>
    <scope>NUCLEOTIDE SEQUENCE [LARGE SCALE GENOMIC DNA]</scope>
    <source>
        <strain evidence="9 11">S3663</strain>
    </source>
</reference>
<protein>
    <recommendedName>
        <fullName evidence="6">Holliday junction branch migration complex subunit RuvA</fullName>
    </recommendedName>
</protein>
<evidence type="ECO:0000313" key="8">
    <source>
        <dbReference type="EMBL" id="ALO42401.1"/>
    </source>
</evidence>
<comment type="similarity">
    <text evidence="6">Belongs to the RuvA family.</text>
</comment>
<evidence type="ECO:0000256" key="3">
    <source>
        <dbReference type="ARBA" id="ARBA00023125"/>
    </source>
</evidence>
<dbReference type="Gene3D" id="1.10.150.20">
    <property type="entry name" value="5' to 3' exonuclease, C-terminal subdomain"/>
    <property type="match status" value="1"/>
</dbReference>
<keyword evidence="8" id="KW-0547">Nucleotide-binding</keyword>
<evidence type="ECO:0000313" key="10">
    <source>
        <dbReference type="Proteomes" id="UP000061457"/>
    </source>
</evidence>
<dbReference type="OrthoDB" id="5291933at2"/>
<comment type="function">
    <text evidence="6">The RuvA-RuvB-RuvC complex processes Holliday junction (HJ) DNA during genetic recombination and DNA repair, while the RuvA-RuvB complex plays an important role in the rescue of blocked DNA replication forks via replication fork reversal (RFR). RuvA specifically binds to HJ cruciform DNA, conferring on it an open structure. The RuvB hexamer acts as an ATP-dependent pump, pulling dsDNA into and through the RuvAB complex. HJ branch migration allows RuvC to scan DNA until it finds its consensus sequence, where it cleaves and resolves the cruciform DNA.</text>
</comment>
<evidence type="ECO:0000313" key="9">
    <source>
        <dbReference type="EMBL" id="TLX46539.1"/>
    </source>
</evidence>
<comment type="caution">
    <text evidence="6">Lacks conserved residue(s) required for the propagation of feature annotation.</text>
</comment>
<dbReference type="FunFam" id="2.40.50.140:FF:000083">
    <property type="entry name" value="Holliday junction ATP-dependent DNA helicase RuvA"/>
    <property type="match status" value="1"/>
</dbReference>
<keyword evidence="4 6" id="KW-0233">DNA recombination</keyword>
<dbReference type="Pfam" id="PF14520">
    <property type="entry name" value="HHH_5"/>
    <property type="match status" value="1"/>
</dbReference>
<dbReference type="GO" id="GO:0006310">
    <property type="term" value="P:DNA recombination"/>
    <property type="evidence" value="ECO:0007669"/>
    <property type="project" value="UniProtKB-UniRule"/>
</dbReference>
<comment type="subcellular location">
    <subcellularLocation>
        <location evidence="6">Cytoplasm</location>
    </subcellularLocation>
</comment>
<evidence type="ECO:0000256" key="2">
    <source>
        <dbReference type="ARBA" id="ARBA00022763"/>
    </source>
</evidence>
<dbReference type="GO" id="GO:0048476">
    <property type="term" value="C:Holliday junction resolvase complex"/>
    <property type="evidence" value="ECO:0007669"/>
    <property type="project" value="UniProtKB-UniRule"/>
</dbReference>
<keyword evidence="10" id="KW-1185">Reference proteome</keyword>
<dbReference type="Pfam" id="PF07499">
    <property type="entry name" value="RuvA_C"/>
    <property type="match status" value="1"/>
</dbReference>
<organism evidence="8 10">
    <name type="scientific">Pseudoalteromonas phenolica</name>
    <dbReference type="NCBI Taxonomy" id="161398"/>
    <lineage>
        <taxon>Bacteria</taxon>
        <taxon>Pseudomonadati</taxon>
        <taxon>Pseudomonadota</taxon>
        <taxon>Gammaproteobacteria</taxon>
        <taxon>Alteromonadales</taxon>
        <taxon>Pseudoalteromonadaceae</taxon>
        <taxon>Pseudoalteromonas</taxon>
    </lineage>
</organism>
<dbReference type="SUPFAM" id="SSF47781">
    <property type="entry name" value="RuvA domain 2-like"/>
    <property type="match status" value="1"/>
</dbReference>
<keyword evidence="8" id="KW-0067">ATP-binding</keyword>
<dbReference type="HAMAP" id="MF_00031">
    <property type="entry name" value="DNA_HJ_migration_RuvA"/>
    <property type="match status" value="1"/>
</dbReference>
<dbReference type="InterPro" id="IPR003583">
    <property type="entry name" value="Hlx-hairpin-Hlx_DNA-bd_motif"/>
</dbReference>
<dbReference type="Proteomes" id="UP000309186">
    <property type="component" value="Unassembled WGS sequence"/>
</dbReference>
<dbReference type="GO" id="GO:0005524">
    <property type="term" value="F:ATP binding"/>
    <property type="evidence" value="ECO:0007669"/>
    <property type="project" value="InterPro"/>
</dbReference>
<accession>A0A0S2K2B6</accession>
<keyword evidence="8" id="KW-0347">Helicase</keyword>
<dbReference type="Pfam" id="PF01330">
    <property type="entry name" value="RuvA_N"/>
    <property type="match status" value="1"/>
</dbReference>
<dbReference type="GO" id="GO:0005737">
    <property type="term" value="C:cytoplasm"/>
    <property type="evidence" value="ECO:0007669"/>
    <property type="project" value="UniProtKB-SubCell"/>
</dbReference>
<dbReference type="GO" id="GO:0009379">
    <property type="term" value="C:Holliday junction helicase complex"/>
    <property type="evidence" value="ECO:0007669"/>
    <property type="project" value="InterPro"/>
</dbReference>
<comment type="domain">
    <text evidence="6">Has three domains with a flexible linker between the domains II and III and assumes an 'L' shape. Domain III is highly mobile and contacts RuvB.</text>
</comment>
<keyword evidence="3 6" id="KW-0238">DNA-binding</keyword>
<dbReference type="GO" id="GO:0009432">
    <property type="term" value="P:SOS response"/>
    <property type="evidence" value="ECO:0007669"/>
    <property type="project" value="UniProtKB-ARBA"/>
</dbReference>
<feature type="domain" description="Helix-hairpin-helix DNA-binding motif class 1" evidence="7">
    <location>
        <begin position="108"/>
        <end position="127"/>
    </location>
</feature>
<comment type="subunit">
    <text evidence="6">Homotetramer. Forms an RuvA(8)-RuvB(12)-Holliday junction (HJ) complex. HJ DNA is sandwiched between 2 RuvA tetramers; dsDNA enters through RuvA and exits via RuvB. An RuvB hexamer assembles on each DNA strand where it exits the tetramer. Each RuvB hexamer is contacted by two RuvA subunits (via domain III) on 2 adjacent RuvB subunits; this complex drives branch migration. In the full resolvosome a probable DNA-RuvA(4)-RuvB(12)-RuvC(2) complex forms which resolves the HJ.</text>
</comment>
<reference evidence="8 10" key="1">
    <citation type="submission" date="2015-11" db="EMBL/GenBank/DDBJ databases">
        <authorList>
            <person name="Zhang Y."/>
            <person name="Guo Z."/>
        </authorList>
    </citation>
    <scope>NUCLEOTIDE SEQUENCE [LARGE SCALE GENOMIC DNA]</scope>
    <source>
        <strain evidence="8 10">KCTC 12086</strain>
    </source>
</reference>
<dbReference type="InterPro" id="IPR012340">
    <property type="entry name" value="NA-bd_OB-fold"/>
</dbReference>
<dbReference type="SMART" id="SM00278">
    <property type="entry name" value="HhH1"/>
    <property type="match status" value="2"/>
</dbReference>
<feature type="region of interest" description="Domain III" evidence="6">
    <location>
        <begin position="157"/>
        <end position="205"/>
    </location>
</feature>
<dbReference type="PATRIC" id="fig|161398.10.peg.1929"/>
<evidence type="ECO:0000256" key="4">
    <source>
        <dbReference type="ARBA" id="ARBA00023172"/>
    </source>
</evidence>
<dbReference type="SUPFAM" id="SSF46929">
    <property type="entry name" value="DNA helicase RuvA subunit, C-terminal domain"/>
    <property type="match status" value="1"/>
</dbReference>
<keyword evidence="1 6" id="KW-0963">Cytoplasm</keyword>
<name>A0A0S2K2B6_9GAMM</name>
<keyword evidence="5 6" id="KW-0234">DNA repair</keyword>
<dbReference type="CDD" id="cd14332">
    <property type="entry name" value="UBA_RuvA_C"/>
    <property type="match status" value="1"/>
</dbReference>
<dbReference type="EMBL" id="CP013187">
    <property type="protein sequence ID" value="ALO42401.1"/>
    <property type="molecule type" value="Genomic_DNA"/>
</dbReference>
<dbReference type="Gene3D" id="2.40.50.140">
    <property type="entry name" value="Nucleic acid-binding proteins"/>
    <property type="match status" value="1"/>
</dbReference>
<evidence type="ECO:0000259" key="7">
    <source>
        <dbReference type="SMART" id="SM00278"/>
    </source>
</evidence>
<dbReference type="NCBIfam" id="TIGR00084">
    <property type="entry name" value="ruvA"/>
    <property type="match status" value="1"/>
</dbReference>
<proteinExistence type="inferred from homology"/>
<dbReference type="InterPro" id="IPR011114">
    <property type="entry name" value="RuvA_C"/>
</dbReference>
<dbReference type="AlphaFoldDB" id="A0A0S2K2B6"/>
<keyword evidence="8" id="KW-0378">Hydrolase</keyword>
<dbReference type="InterPro" id="IPR010994">
    <property type="entry name" value="RuvA_2-like"/>
</dbReference>
<dbReference type="SUPFAM" id="SSF50249">
    <property type="entry name" value="Nucleic acid-binding proteins"/>
    <property type="match status" value="1"/>
</dbReference>